<accession>A0ABQ6W994</accession>
<sequence length="169" mass="18979">MIYHLSRERRRTRYLHGPFHNCTICLTLFFLTLGHQSPLILPLTNPLPTRLVSYYLLVVLPRSGIRTRKNKTHTDSANGGPSLRPAGQCVCPWIRLLARARQPITSVDRTIHSPSQTNSLELHLLVNLRYGISPLPSISCTVSGPQLTIKSLPLYDIDNALEPSSFRSS</sequence>
<proteinExistence type="predicted"/>
<evidence type="ECO:0000313" key="1">
    <source>
        <dbReference type="EMBL" id="KAE8413698.1"/>
    </source>
</evidence>
<dbReference type="Proteomes" id="UP000325395">
    <property type="component" value="Unassembled WGS sequence"/>
</dbReference>
<dbReference type="EMBL" id="ML735801">
    <property type="protein sequence ID" value="KAE8413698.1"/>
    <property type="molecule type" value="Genomic_DNA"/>
</dbReference>
<organism evidence="1 2">
    <name type="scientific">Aspergillus pseudocaelatus</name>
    <dbReference type="NCBI Taxonomy" id="1825620"/>
    <lineage>
        <taxon>Eukaryota</taxon>
        <taxon>Fungi</taxon>
        <taxon>Dikarya</taxon>
        <taxon>Ascomycota</taxon>
        <taxon>Pezizomycotina</taxon>
        <taxon>Eurotiomycetes</taxon>
        <taxon>Eurotiomycetidae</taxon>
        <taxon>Eurotiales</taxon>
        <taxon>Aspergillaceae</taxon>
        <taxon>Aspergillus</taxon>
        <taxon>Aspergillus subgen. Circumdati</taxon>
    </lineage>
</organism>
<evidence type="ECO:0000313" key="2">
    <source>
        <dbReference type="Proteomes" id="UP000325395"/>
    </source>
</evidence>
<keyword evidence="2" id="KW-1185">Reference proteome</keyword>
<reference evidence="1 2" key="1">
    <citation type="submission" date="2019-04" db="EMBL/GenBank/DDBJ databases">
        <authorList>
            <consortium name="DOE Joint Genome Institute"/>
            <person name="Mondo S."/>
            <person name="Kjaerbolling I."/>
            <person name="Vesth T."/>
            <person name="Frisvad J.C."/>
            <person name="Nybo J.L."/>
            <person name="Theobald S."/>
            <person name="Kildgaard S."/>
            <person name="Isbrandt T."/>
            <person name="Kuo A."/>
            <person name="Sato A."/>
            <person name="Lyhne E.K."/>
            <person name="Kogle M.E."/>
            <person name="Wiebenga A."/>
            <person name="Kun R.S."/>
            <person name="Lubbers R.J."/>
            <person name="Makela M.R."/>
            <person name="Barry K."/>
            <person name="Chovatia M."/>
            <person name="Clum A."/>
            <person name="Daum C."/>
            <person name="Haridas S."/>
            <person name="He G."/>
            <person name="LaButti K."/>
            <person name="Lipzen A."/>
            <person name="Riley R."/>
            <person name="Salamov A."/>
            <person name="Simmons B.A."/>
            <person name="Magnuson J.K."/>
            <person name="Henrissat B."/>
            <person name="Mortensen U.H."/>
            <person name="Larsen T.O."/>
            <person name="Devries R.P."/>
            <person name="Grigoriev I.V."/>
            <person name="Machida M."/>
            <person name="Baker S.E."/>
            <person name="Andersen M.R."/>
            <person name="Cantor M.N."/>
            <person name="Hua S.X."/>
        </authorList>
    </citation>
    <scope>NUCLEOTIDE SEQUENCE [LARGE SCALE GENOMIC DNA]</scope>
    <source>
        <strain evidence="1 2">CBS 117616</strain>
    </source>
</reference>
<protein>
    <submittedName>
        <fullName evidence="1">Uncharacterized protein</fullName>
    </submittedName>
</protein>
<gene>
    <name evidence="1" type="ORF">BDV36DRAFT_26451</name>
</gene>
<name>A0ABQ6W994_9EURO</name>